<feature type="transmembrane region" description="Helical" evidence="1">
    <location>
        <begin position="83"/>
        <end position="103"/>
    </location>
</feature>
<feature type="transmembrane region" description="Helical" evidence="1">
    <location>
        <begin position="55"/>
        <end position="76"/>
    </location>
</feature>
<gene>
    <name evidence="2" type="ORF">KC571_00065</name>
</gene>
<keyword evidence="1" id="KW-1133">Transmembrane helix</keyword>
<sequence length="350" mass="39968">MKPIFKFQTNLFVRNLEAGNLWENFFISAIFSLLSLRTMLKLTGYPQIGSGQFHVAHMLFGGLFMVAALILAFLFLNKEAKQLASVLGGLGFGAFIDELGKFITSDNNYFFEPAIAFIYITFVIIFLIIRASEKYIDISEKDYAVNALEIFKDVITSDLDETEKKRALAFLNKSGNDIAVVKALKTALKKAEAQKRKETYLVEEIKIILSNLYIQIVQNKMFSKAIISFFVLSSLYSFTQSLINFRSVESFFDLGQLVSSTFSGVIVLIGTYALRRGSRLVAFEIYKYAVLVNIFLTQFFVFYHEQLSAIIELVLAVTVYIALRYLISQEELIDKTSFKSPWQRVREFLF</sequence>
<evidence type="ECO:0000256" key="1">
    <source>
        <dbReference type="SAM" id="Phobius"/>
    </source>
</evidence>
<dbReference type="AlphaFoldDB" id="A0A955LHB0"/>
<feature type="transmembrane region" description="Helical" evidence="1">
    <location>
        <begin position="21"/>
        <end position="40"/>
    </location>
</feature>
<dbReference type="EMBL" id="JAGQKX010000001">
    <property type="protein sequence ID" value="MCA9389781.1"/>
    <property type="molecule type" value="Genomic_DNA"/>
</dbReference>
<keyword evidence="1" id="KW-0812">Transmembrane</keyword>
<name>A0A955LHB0_UNCKA</name>
<dbReference type="Proteomes" id="UP000701698">
    <property type="component" value="Unassembled WGS sequence"/>
</dbReference>
<feature type="transmembrane region" description="Helical" evidence="1">
    <location>
        <begin position="225"/>
        <end position="243"/>
    </location>
</feature>
<organism evidence="2 3">
    <name type="scientific">candidate division WWE3 bacterium</name>
    <dbReference type="NCBI Taxonomy" id="2053526"/>
    <lineage>
        <taxon>Bacteria</taxon>
        <taxon>Katanobacteria</taxon>
    </lineage>
</organism>
<feature type="transmembrane region" description="Helical" evidence="1">
    <location>
        <begin position="309"/>
        <end position="327"/>
    </location>
</feature>
<reference evidence="2" key="2">
    <citation type="journal article" date="2021" name="Microbiome">
        <title>Successional dynamics and alternative stable states in a saline activated sludge microbial community over 9 years.</title>
        <authorList>
            <person name="Wang Y."/>
            <person name="Ye J."/>
            <person name="Ju F."/>
            <person name="Liu L."/>
            <person name="Boyd J.A."/>
            <person name="Deng Y."/>
            <person name="Parks D.H."/>
            <person name="Jiang X."/>
            <person name="Yin X."/>
            <person name="Woodcroft B.J."/>
            <person name="Tyson G.W."/>
            <person name="Hugenholtz P."/>
            <person name="Polz M.F."/>
            <person name="Zhang T."/>
        </authorList>
    </citation>
    <scope>NUCLEOTIDE SEQUENCE</scope>
    <source>
        <strain evidence="2">HKST-UBA01</strain>
    </source>
</reference>
<protein>
    <submittedName>
        <fullName evidence="2">Uncharacterized protein</fullName>
    </submittedName>
</protein>
<feature type="transmembrane region" description="Helical" evidence="1">
    <location>
        <begin position="285"/>
        <end position="303"/>
    </location>
</feature>
<feature type="transmembrane region" description="Helical" evidence="1">
    <location>
        <begin position="255"/>
        <end position="273"/>
    </location>
</feature>
<accession>A0A955LHB0</accession>
<evidence type="ECO:0000313" key="2">
    <source>
        <dbReference type="EMBL" id="MCA9389781.1"/>
    </source>
</evidence>
<comment type="caution">
    <text evidence="2">The sequence shown here is derived from an EMBL/GenBank/DDBJ whole genome shotgun (WGS) entry which is preliminary data.</text>
</comment>
<reference evidence="2" key="1">
    <citation type="submission" date="2020-04" db="EMBL/GenBank/DDBJ databases">
        <authorList>
            <person name="Zhang T."/>
        </authorList>
    </citation>
    <scope>NUCLEOTIDE SEQUENCE</scope>
    <source>
        <strain evidence="2">HKST-UBA01</strain>
    </source>
</reference>
<keyword evidence="1" id="KW-0472">Membrane</keyword>
<evidence type="ECO:0000313" key="3">
    <source>
        <dbReference type="Proteomes" id="UP000701698"/>
    </source>
</evidence>
<feature type="transmembrane region" description="Helical" evidence="1">
    <location>
        <begin position="109"/>
        <end position="129"/>
    </location>
</feature>
<proteinExistence type="predicted"/>